<keyword evidence="9 10" id="KW-0807">Transducer</keyword>
<feature type="transmembrane region" description="Helical" evidence="11">
    <location>
        <begin position="545"/>
        <end position="565"/>
    </location>
</feature>
<dbReference type="InterPro" id="IPR038717">
    <property type="entry name" value="Tc1-like_DDE_dom"/>
</dbReference>
<sequence length="586" mass="67249">MGRWIARPTWRFLAKNLRSSIKDLKMGRHFIFQQDNDPKHTAKKTKAWFKRQKIKVLQWPSQSPDLNPIENLWKELKIKVHMRHPKNLDNLEKICIKEWAKITPETCAGLIRSCKRRLLAVIANKAVFRCQKHTQHKPGQKKNHSILTYRRLTQRCSRQLAFPVIDCKISLAGSIGDAARDNGRVTEEIGHQRFCAFCPEYADTPYVGVPDYLECFVLTAVTWVVIHIIDIYRVPCDGVVHSEWKNHQKVGEDRRAEWQTGGGQMNPEAPGKYISIKNCTTPKVFTLVGLSDVPSLEIIFFVMFLSIYVIAVLGNLCIIFAYRYSSNLHTPMYFFLANFSFLDICYISITVPNMLSNFLSEHKTISYYGCAVQLYFLMLLGSTECYILAAMAYDRYNAICRPLQYARIMNKESCVKYILGSWFIGVVNSIIHTALTFTLPFCGPNTINYFFCDIPPLLDLANADTWINELATFVIGGFVTMGSLLLTMISYVNIIHTILKIHSSSGRQKAFSTCVSHFTVVTIFYGSGIFIYLKPRSNYIMELDRLVAIMYTVIAPLLNPFIYSLRNNDFKAAARKIIHEKVMIQY</sequence>
<gene>
    <name evidence="13" type="ORF">RIMI_LOCUS6324559</name>
</gene>
<evidence type="ECO:0000256" key="11">
    <source>
        <dbReference type="SAM" id="Phobius"/>
    </source>
</evidence>
<keyword evidence="4" id="KW-0716">Sensory transduction</keyword>
<feature type="transmembrane region" description="Helical" evidence="11">
    <location>
        <begin position="372"/>
        <end position="393"/>
    </location>
</feature>
<evidence type="ECO:0000256" key="10">
    <source>
        <dbReference type="RuleBase" id="RU000688"/>
    </source>
</evidence>
<dbReference type="PROSITE" id="PS50262">
    <property type="entry name" value="G_PROTEIN_RECEP_F1_2"/>
    <property type="match status" value="1"/>
</dbReference>
<feature type="domain" description="G-protein coupled receptors family 1 profile" evidence="12">
    <location>
        <begin position="314"/>
        <end position="563"/>
    </location>
</feature>
<dbReference type="EMBL" id="CAUEEQ010011283">
    <property type="protein sequence ID" value="CAJ0935442.1"/>
    <property type="molecule type" value="Genomic_DNA"/>
</dbReference>
<dbReference type="Gene3D" id="3.30.420.10">
    <property type="entry name" value="Ribonuclease H-like superfamily/Ribonuclease H"/>
    <property type="match status" value="1"/>
</dbReference>
<comment type="subcellular location">
    <subcellularLocation>
        <location evidence="1">Cell membrane</location>
        <topology evidence="1">Multi-pass membrane protein</topology>
    </subcellularLocation>
</comment>
<dbReference type="Gene3D" id="1.20.1070.10">
    <property type="entry name" value="Rhodopsin 7-helix transmembrane proteins"/>
    <property type="match status" value="1"/>
</dbReference>
<evidence type="ECO:0000256" key="3">
    <source>
        <dbReference type="ARBA" id="ARBA00022692"/>
    </source>
</evidence>
<dbReference type="Proteomes" id="UP001176940">
    <property type="component" value="Unassembled WGS sequence"/>
</dbReference>
<keyword evidence="6 10" id="KW-0297">G-protein coupled receptor</keyword>
<comment type="similarity">
    <text evidence="10">Belongs to the G-protein coupled receptor 1 family.</text>
</comment>
<evidence type="ECO:0000256" key="7">
    <source>
        <dbReference type="ARBA" id="ARBA00023136"/>
    </source>
</evidence>
<dbReference type="PANTHER" id="PTHR26452">
    <property type="entry name" value="OLFACTORY RECEPTOR"/>
    <property type="match status" value="1"/>
</dbReference>
<dbReference type="PRINTS" id="PR00237">
    <property type="entry name" value="GPCRRHODOPSN"/>
</dbReference>
<dbReference type="PROSITE" id="PS00237">
    <property type="entry name" value="G_PROTEIN_RECEP_F1_1"/>
    <property type="match status" value="1"/>
</dbReference>
<evidence type="ECO:0000259" key="12">
    <source>
        <dbReference type="PROSITE" id="PS50262"/>
    </source>
</evidence>
<dbReference type="Pfam" id="PF13853">
    <property type="entry name" value="7tm_4"/>
    <property type="match status" value="1"/>
</dbReference>
<dbReference type="PRINTS" id="PR00245">
    <property type="entry name" value="OLFACTORYR"/>
</dbReference>
<evidence type="ECO:0000313" key="13">
    <source>
        <dbReference type="EMBL" id="CAJ0935442.1"/>
    </source>
</evidence>
<keyword evidence="2" id="KW-1003">Cell membrane</keyword>
<feature type="transmembrane region" description="Helical" evidence="11">
    <location>
        <begin position="333"/>
        <end position="352"/>
    </location>
</feature>
<comment type="caution">
    <text evidence="13">The sequence shown here is derived from an EMBL/GenBank/DDBJ whole genome shotgun (WGS) entry which is preliminary data.</text>
</comment>
<keyword evidence="8 10" id="KW-0675">Receptor</keyword>
<evidence type="ECO:0000256" key="9">
    <source>
        <dbReference type="ARBA" id="ARBA00023224"/>
    </source>
</evidence>
<proteinExistence type="inferred from homology"/>
<keyword evidence="7 11" id="KW-0472">Membrane</keyword>
<feature type="transmembrane region" description="Helical" evidence="11">
    <location>
        <begin position="414"/>
        <end position="435"/>
    </location>
</feature>
<protein>
    <recommendedName>
        <fullName evidence="12">G-protein coupled receptors family 1 profile domain-containing protein</fullName>
    </recommendedName>
</protein>
<evidence type="ECO:0000256" key="6">
    <source>
        <dbReference type="ARBA" id="ARBA00023040"/>
    </source>
</evidence>
<evidence type="ECO:0000256" key="8">
    <source>
        <dbReference type="ARBA" id="ARBA00023170"/>
    </source>
</evidence>
<evidence type="ECO:0000256" key="5">
    <source>
        <dbReference type="ARBA" id="ARBA00022989"/>
    </source>
</evidence>
<keyword evidence="14" id="KW-1185">Reference proteome</keyword>
<evidence type="ECO:0000256" key="2">
    <source>
        <dbReference type="ARBA" id="ARBA00022475"/>
    </source>
</evidence>
<evidence type="ECO:0000256" key="1">
    <source>
        <dbReference type="ARBA" id="ARBA00004651"/>
    </source>
</evidence>
<feature type="transmembrane region" description="Helical" evidence="11">
    <location>
        <begin position="515"/>
        <end position="533"/>
    </location>
</feature>
<dbReference type="Pfam" id="PF13358">
    <property type="entry name" value="DDE_3"/>
    <property type="match status" value="1"/>
</dbReference>
<keyword evidence="4" id="KW-0552">Olfaction</keyword>
<dbReference type="InterPro" id="IPR017452">
    <property type="entry name" value="GPCR_Rhodpsn_7TM"/>
</dbReference>
<dbReference type="InterPro" id="IPR000276">
    <property type="entry name" value="GPCR_Rhodpsn"/>
</dbReference>
<organism evidence="13 14">
    <name type="scientific">Ranitomeya imitator</name>
    <name type="common">mimic poison frog</name>
    <dbReference type="NCBI Taxonomy" id="111125"/>
    <lineage>
        <taxon>Eukaryota</taxon>
        <taxon>Metazoa</taxon>
        <taxon>Chordata</taxon>
        <taxon>Craniata</taxon>
        <taxon>Vertebrata</taxon>
        <taxon>Euteleostomi</taxon>
        <taxon>Amphibia</taxon>
        <taxon>Batrachia</taxon>
        <taxon>Anura</taxon>
        <taxon>Neobatrachia</taxon>
        <taxon>Hyloidea</taxon>
        <taxon>Dendrobatidae</taxon>
        <taxon>Dendrobatinae</taxon>
        <taxon>Ranitomeya</taxon>
    </lineage>
</organism>
<dbReference type="InterPro" id="IPR036397">
    <property type="entry name" value="RNaseH_sf"/>
</dbReference>
<keyword evidence="3 10" id="KW-0812">Transmembrane</keyword>
<reference evidence="13" key="1">
    <citation type="submission" date="2023-07" db="EMBL/GenBank/DDBJ databases">
        <authorList>
            <person name="Stuckert A."/>
        </authorList>
    </citation>
    <scope>NUCLEOTIDE SEQUENCE</scope>
</reference>
<dbReference type="CDD" id="cd13954">
    <property type="entry name" value="7tmA_OR"/>
    <property type="match status" value="1"/>
</dbReference>
<feature type="transmembrane region" description="Helical" evidence="11">
    <location>
        <begin position="470"/>
        <end position="494"/>
    </location>
</feature>
<accession>A0ABN9L7S4</accession>
<evidence type="ECO:0000313" key="14">
    <source>
        <dbReference type="Proteomes" id="UP001176940"/>
    </source>
</evidence>
<dbReference type="InterPro" id="IPR050516">
    <property type="entry name" value="Olfactory_GPCR"/>
</dbReference>
<feature type="transmembrane region" description="Helical" evidence="11">
    <location>
        <begin position="298"/>
        <end position="321"/>
    </location>
</feature>
<keyword evidence="5 11" id="KW-1133">Transmembrane helix</keyword>
<dbReference type="SUPFAM" id="SSF81321">
    <property type="entry name" value="Family A G protein-coupled receptor-like"/>
    <property type="match status" value="1"/>
</dbReference>
<dbReference type="InterPro" id="IPR000725">
    <property type="entry name" value="Olfact_rcpt"/>
</dbReference>
<evidence type="ECO:0000256" key="4">
    <source>
        <dbReference type="ARBA" id="ARBA00022725"/>
    </source>
</evidence>
<name>A0ABN9L7S4_9NEOB</name>